<dbReference type="AlphaFoldDB" id="A0A8S1MT77"/>
<evidence type="ECO:0000313" key="2">
    <source>
        <dbReference type="EMBL" id="CAD8080253.1"/>
    </source>
</evidence>
<dbReference type="EMBL" id="CAJJDM010000064">
    <property type="protein sequence ID" value="CAD8080253.1"/>
    <property type="molecule type" value="Genomic_DNA"/>
</dbReference>
<evidence type="ECO:0000256" key="1">
    <source>
        <dbReference type="SAM" id="MobiDB-lite"/>
    </source>
</evidence>
<sequence>MNSLYKIYLRYQALKRAFKSTKLYLKYAKLKEDLEDQKLNRICVGEDRMGNKFYQYYSYYGLPTRREIRFKDDKERIVNDLAYYDWLYKRIEQPPTEEQVEQFYKEEQLRFQRAREWDEQQEKMMLAFYEQRKIREEQYKKAYLEQKNFNQNPEVFTEIANNSELKQESQNEQWQPKSKR</sequence>
<name>A0A8S1MT77_PARPR</name>
<organism evidence="2 3">
    <name type="scientific">Paramecium primaurelia</name>
    <dbReference type="NCBI Taxonomy" id="5886"/>
    <lineage>
        <taxon>Eukaryota</taxon>
        <taxon>Sar</taxon>
        <taxon>Alveolata</taxon>
        <taxon>Ciliophora</taxon>
        <taxon>Intramacronucleata</taxon>
        <taxon>Oligohymenophorea</taxon>
        <taxon>Peniculida</taxon>
        <taxon>Parameciidae</taxon>
        <taxon>Paramecium</taxon>
    </lineage>
</organism>
<protein>
    <submittedName>
        <fullName evidence="2">Uncharacterized protein</fullName>
    </submittedName>
</protein>
<proteinExistence type="predicted"/>
<dbReference type="Proteomes" id="UP000688137">
    <property type="component" value="Unassembled WGS sequence"/>
</dbReference>
<feature type="region of interest" description="Disordered" evidence="1">
    <location>
        <begin position="161"/>
        <end position="180"/>
    </location>
</feature>
<comment type="caution">
    <text evidence="2">The sequence shown here is derived from an EMBL/GenBank/DDBJ whole genome shotgun (WGS) entry which is preliminary data.</text>
</comment>
<dbReference type="OMA" id="AYYDWLY"/>
<reference evidence="2" key="1">
    <citation type="submission" date="2021-01" db="EMBL/GenBank/DDBJ databases">
        <authorList>
            <consortium name="Genoscope - CEA"/>
            <person name="William W."/>
        </authorList>
    </citation>
    <scope>NUCLEOTIDE SEQUENCE</scope>
</reference>
<keyword evidence="3" id="KW-1185">Reference proteome</keyword>
<accession>A0A8S1MT77</accession>
<gene>
    <name evidence="2" type="ORF">PPRIM_AZ9-3.1.T0630169</name>
</gene>
<evidence type="ECO:0000313" key="3">
    <source>
        <dbReference type="Proteomes" id="UP000688137"/>
    </source>
</evidence>